<dbReference type="Proteomes" id="UP001152747">
    <property type="component" value="Unassembled WGS sequence"/>
</dbReference>
<feature type="region of interest" description="Disordered" evidence="1">
    <location>
        <begin position="176"/>
        <end position="219"/>
    </location>
</feature>
<feature type="transmembrane region" description="Helical" evidence="2">
    <location>
        <begin position="78"/>
        <end position="99"/>
    </location>
</feature>
<sequence>MFFVGCNDCGDVAHFMLGIAIVTQSMRESFKIVNLVEFTNMKYNISNYITTLNYAIYQPFLVAIICLIFAFFPVFLLIFLTILMALIEVVLFILTWLKIARTREILEKMFEDIKIFEQKEHLKLKPEFKELLRELETILLWNLILIGISIVVAILTMVLNGIIGFIYRPSRRRSDENLDVETNTTSEKSGKSTSRKSTSKSNESTSRKSTSKKSENSKG</sequence>
<keyword evidence="2" id="KW-1133">Transmembrane helix</keyword>
<dbReference type="AlphaFoldDB" id="A0A9P1N3V2"/>
<evidence type="ECO:0000313" key="4">
    <source>
        <dbReference type="Proteomes" id="UP001152747"/>
    </source>
</evidence>
<name>A0A9P1N3V2_9PELO</name>
<reference evidence="3" key="1">
    <citation type="submission" date="2022-11" db="EMBL/GenBank/DDBJ databases">
        <authorList>
            <person name="Kikuchi T."/>
        </authorList>
    </citation>
    <scope>NUCLEOTIDE SEQUENCE</scope>
    <source>
        <strain evidence="3">PS1010</strain>
    </source>
</reference>
<feature type="transmembrane region" description="Helical" evidence="2">
    <location>
        <begin position="139"/>
        <end position="167"/>
    </location>
</feature>
<proteinExistence type="predicted"/>
<gene>
    <name evidence="3" type="ORF">CAMP_LOCUS9453</name>
</gene>
<evidence type="ECO:0000256" key="1">
    <source>
        <dbReference type="SAM" id="MobiDB-lite"/>
    </source>
</evidence>
<keyword evidence="4" id="KW-1185">Reference proteome</keyword>
<evidence type="ECO:0000313" key="3">
    <source>
        <dbReference type="EMBL" id="CAI5446816.1"/>
    </source>
</evidence>
<feature type="transmembrane region" description="Helical" evidence="2">
    <location>
        <begin position="51"/>
        <end position="72"/>
    </location>
</feature>
<keyword evidence="2" id="KW-0812">Transmembrane</keyword>
<comment type="caution">
    <text evidence="3">The sequence shown here is derived from an EMBL/GenBank/DDBJ whole genome shotgun (WGS) entry which is preliminary data.</text>
</comment>
<accession>A0A9P1N3V2</accession>
<keyword evidence="2" id="KW-0472">Membrane</keyword>
<feature type="compositionally biased region" description="Low complexity" evidence="1">
    <location>
        <begin position="181"/>
        <end position="192"/>
    </location>
</feature>
<feature type="compositionally biased region" description="Low complexity" evidence="1">
    <location>
        <begin position="199"/>
        <end position="208"/>
    </location>
</feature>
<evidence type="ECO:0000256" key="2">
    <source>
        <dbReference type="SAM" id="Phobius"/>
    </source>
</evidence>
<dbReference type="EMBL" id="CANHGI010000004">
    <property type="protein sequence ID" value="CAI5446816.1"/>
    <property type="molecule type" value="Genomic_DNA"/>
</dbReference>
<organism evidence="3 4">
    <name type="scientific">Caenorhabditis angaria</name>
    <dbReference type="NCBI Taxonomy" id="860376"/>
    <lineage>
        <taxon>Eukaryota</taxon>
        <taxon>Metazoa</taxon>
        <taxon>Ecdysozoa</taxon>
        <taxon>Nematoda</taxon>
        <taxon>Chromadorea</taxon>
        <taxon>Rhabditida</taxon>
        <taxon>Rhabditina</taxon>
        <taxon>Rhabditomorpha</taxon>
        <taxon>Rhabditoidea</taxon>
        <taxon>Rhabditidae</taxon>
        <taxon>Peloderinae</taxon>
        <taxon>Caenorhabditis</taxon>
    </lineage>
</organism>
<protein>
    <submittedName>
        <fullName evidence="3">Uncharacterized protein</fullName>
    </submittedName>
</protein>